<dbReference type="HOGENOM" id="CLU_3058869_0_0_0"/>
<evidence type="ECO:0000313" key="3">
    <source>
        <dbReference type="Proteomes" id="UP000030661"/>
    </source>
</evidence>
<keyword evidence="1" id="KW-0812">Transmembrane</keyword>
<evidence type="ECO:0000256" key="1">
    <source>
        <dbReference type="SAM" id="Phobius"/>
    </source>
</evidence>
<sequence length="53" mass="5933">MVREIPSFWEFNIVELLIAVLKNCKCVAIALCGNCSPLILTIAIIEMILLDKN</sequence>
<gene>
    <name evidence="2" type="ORF">U27_01935</name>
</gene>
<reference evidence="2" key="1">
    <citation type="journal article" date="2015" name="PeerJ">
        <title>First genomic representation of candidate bacterial phylum KSB3 points to enhanced environmental sensing as a trigger of wastewater bulking.</title>
        <authorList>
            <person name="Sekiguchi Y."/>
            <person name="Ohashi A."/>
            <person name="Parks D.H."/>
            <person name="Yamauchi T."/>
            <person name="Tyson G.W."/>
            <person name="Hugenholtz P."/>
        </authorList>
    </citation>
    <scope>NUCLEOTIDE SEQUENCE [LARGE SCALE GENOMIC DNA]</scope>
</reference>
<keyword evidence="1" id="KW-1133">Transmembrane helix</keyword>
<dbReference type="STRING" id="1499967.U27_01935"/>
<feature type="transmembrane region" description="Helical" evidence="1">
    <location>
        <begin position="27"/>
        <end position="50"/>
    </location>
</feature>
<accession>A0A0S6W643</accession>
<protein>
    <submittedName>
        <fullName evidence="2">Uncharacterized protein</fullName>
    </submittedName>
</protein>
<proteinExistence type="predicted"/>
<evidence type="ECO:0000313" key="2">
    <source>
        <dbReference type="EMBL" id="GAK55104.1"/>
    </source>
</evidence>
<organism evidence="2">
    <name type="scientific">Vecturithrix granuli</name>
    <dbReference type="NCBI Taxonomy" id="1499967"/>
    <lineage>
        <taxon>Bacteria</taxon>
        <taxon>Candidatus Moduliflexota</taxon>
        <taxon>Candidatus Vecturitrichia</taxon>
        <taxon>Candidatus Vecturitrichales</taxon>
        <taxon>Candidatus Vecturitrichaceae</taxon>
        <taxon>Candidatus Vecturithrix</taxon>
    </lineage>
</organism>
<dbReference type="EMBL" id="DF820463">
    <property type="protein sequence ID" value="GAK55104.1"/>
    <property type="molecule type" value="Genomic_DNA"/>
</dbReference>
<keyword evidence="3" id="KW-1185">Reference proteome</keyword>
<keyword evidence="1" id="KW-0472">Membrane</keyword>
<dbReference type="Proteomes" id="UP000030661">
    <property type="component" value="Unassembled WGS sequence"/>
</dbReference>
<dbReference type="AlphaFoldDB" id="A0A0S6W643"/>
<name>A0A0S6W643_VECG1</name>